<feature type="domain" description="Major facilitator superfamily (MFS) profile" evidence="8">
    <location>
        <begin position="23"/>
        <end position="428"/>
    </location>
</feature>
<feature type="transmembrane region" description="Helical" evidence="7">
    <location>
        <begin position="383"/>
        <end position="402"/>
    </location>
</feature>
<feature type="transmembrane region" description="Helical" evidence="7">
    <location>
        <begin position="339"/>
        <end position="363"/>
    </location>
</feature>
<feature type="transmembrane region" description="Helical" evidence="7">
    <location>
        <begin position="194"/>
        <end position="213"/>
    </location>
</feature>
<keyword evidence="10" id="KW-1185">Reference proteome</keyword>
<dbReference type="InterPro" id="IPR005828">
    <property type="entry name" value="MFS_sugar_transport-like"/>
</dbReference>
<dbReference type="SUPFAM" id="SSF103473">
    <property type="entry name" value="MFS general substrate transporter"/>
    <property type="match status" value="1"/>
</dbReference>
<feature type="transmembrane region" description="Helical" evidence="7">
    <location>
        <begin position="160"/>
        <end position="182"/>
    </location>
</feature>
<dbReference type="Proteomes" id="UP000635387">
    <property type="component" value="Unassembled WGS sequence"/>
</dbReference>
<reference evidence="10" key="1">
    <citation type="journal article" date="2019" name="Int. J. Syst. Evol. Microbiol.">
        <title>The Global Catalogue of Microorganisms (GCM) 10K type strain sequencing project: providing services to taxonomists for standard genome sequencing and annotation.</title>
        <authorList>
            <consortium name="The Broad Institute Genomics Platform"/>
            <consortium name="The Broad Institute Genome Sequencing Center for Infectious Disease"/>
            <person name="Wu L."/>
            <person name="Ma J."/>
        </authorList>
    </citation>
    <scope>NUCLEOTIDE SEQUENCE [LARGE SCALE GENOMIC DNA]</scope>
    <source>
        <strain evidence="10">CGMCC 4.7683</strain>
    </source>
</reference>
<feature type="transmembrane region" description="Helical" evidence="7">
    <location>
        <begin position="63"/>
        <end position="83"/>
    </location>
</feature>
<dbReference type="Gene3D" id="1.20.1250.20">
    <property type="entry name" value="MFS general substrate transporter like domains"/>
    <property type="match status" value="2"/>
</dbReference>
<evidence type="ECO:0000256" key="1">
    <source>
        <dbReference type="ARBA" id="ARBA00004651"/>
    </source>
</evidence>
<evidence type="ECO:0000256" key="5">
    <source>
        <dbReference type="ARBA" id="ARBA00022989"/>
    </source>
</evidence>
<feature type="transmembrane region" description="Helical" evidence="7">
    <location>
        <begin position="408"/>
        <end position="426"/>
    </location>
</feature>
<protein>
    <submittedName>
        <fullName evidence="9">MFS transporter</fullName>
    </submittedName>
</protein>
<keyword evidence="4 7" id="KW-0812">Transmembrane</keyword>
<keyword evidence="2" id="KW-0813">Transport</keyword>
<name>A0ABQ3LFK1_9PSEU</name>
<dbReference type="CDD" id="cd17369">
    <property type="entry name" value="MFS_ShiA_like"/>
    <property type="match status" value="1"/>
</dbReference>
<evidence type="ECO:0000259" key="8">
    <source>
        <dbReference type="PROSITE" id="PS50850"/>
    </source>
</evidence>
<keyword evidence="3" id="KW-1003">Cell membrane</keyword>
<gene>
    <name evidence="9" type="ORF">GCM10017790_28390</name>
</gene>
<dbReference type="PROSITE" id="PS50850">
    <property type="entry name" value="MFS"/>
    <property type="match status" value="1"/>
</dbReference>
<proteinExistence type="predicted"/>
<keyword evidence="5 7" id="KW-1133">Transmembrane helix</keyword>
<dbReference type="Pfam" id="PF00083">
    <property type="entry name" value="Sugar_tr"/>
    <property type="match status" value="1"/>
</dbReference>
<dbReference type="EMBL" id="BNAY01000003">
    <property type="protein sequence ID" value="GHH14736.1"/>
    <property type="molecule type" value="Genomic_DNA"/>
</dbReference>
<dbReference type="InterPro" id="IPR036259">
    <property type="entry name" value="MFS_trans_sf"/>
</dbReference>
<accession>A0ABQ3LFK1</accession>
<dbReference type="InterPro" id="IPR020846">
    <property type="entry name" value="MFS_dom"/>
</dbReference>
<dbReference type="PANTHER" id="PTHR43045:SF1">
    <property type="entry name" value="SHIKIMATE TRANSPORTER"/>
    <property type="match status" value="1"/>
</dbReference>
<dbReference type="InterPro" id="IPR011701">
    <property type="entry name" value="MFS"/>
</dbReference>
<dbReference type="Pfam" id="PF07690">
    <property type="entry name" value="MFS_1"/>
    <property type="match status" value="1"/>
</dbReference>
<dbReference type="RefSeq" id="WP_191254969.1">
    <property type="nucleotide sequence ID" value="NZ_BNAY01000003.1"/>
</dbReference>
<feature type="transmembrane region" description="Helical" evidence="7">
    <location>
        <begin position="38"/>
        <end position="57"/>
    </location>
</feature>
<comment type="subcellular location">
    <subcellularLocation>
        <location evidence="1">Cell membrane</location>
        <topology evidence="1">Multi-pass membrane protein</topology>
    </subcellularLocation>
</comment>
<evidence type="ECO:0000256" key="3">
    <source>
        <dbReference type="ARBA" id="ARBA00022475"/>
    </source>
</evidence>
<evidence type="ECO:0000313" key="10">
    <source>
        <dbReference type="Proteomes" id="UP000635387"/>
    </source>
</evidence>
<evidence type="ECO:0000313" key="9">
    <source>
        <dbReference type="EMBL" id="GHH14736.1"/>
    </source>
</evidence>
<dbReference type="PANTHER" id="PTHR43045">
    <property type="entry name" value="SHIKIMATE TRANSPORTER"/>
    <property type="match status" value="1"/>
</dbReference>
<evidence type="ECO:0000256" key="4">
    <source>
        <dbReference type="ARBA" id="ARBA00022692"/>
    </source>
</evidence>
<evidence type="ECO:0000256" key="6">
    <source>
        <dbReference type="ARBA" id="ARBA00023136"/>
    </source>
</evidence>
<evidence type="ECO:0000256" key="2">
    <source>
        <dbReference type="ARBA" id="ARBA00022448"/>
    </source>
</evidence>
<sequence>MIEPVVAESGPKTVEESTVDRRTMVAGTVGTVMEWYDFNLYGLASALIFGPLFFGSGSVGGTLASFATFAVGFAARPIGGVLFGHLGDRIGRKQVLLVTMLAMGVCTTLIGVLPTHAVAGIWAPILLIVLRVGQGIAVGGEFAGATLLTVENAPPGKRGLYGAIPAMGTGAGFVLASAVFGLVSLLPEEQFTTWGWRIPFLLSVGLVLFGLWVRTGIKETPVFADLTERGEVARFPLLVTLRRQPGAVVRTMGITISGFVWGYLIQAFALSYATKTLGLPKSTMLWAIALASALEIVAIPFWGWLSDRIGRRVTVTIGLVLTVAYVFPFFALLETKSTPLVFLAMVLAIPVCKDMVFGPQAALVAEQFNANVRYSGVSVGREFGGAIFGGTAPFVATALLAATGSIDIVALYVVAGCVLTLIAVFAGRETANRDLRDA</sequence>
<feature type="transmembrane region" description="Helical" evidence="7">
    <location>
        <begin position="284"/>
        <end position="305"/>
    </location>
</feature>
<keyword evidence="6 7" id="KW-0472">Membrane</keyword>
<feature type="transmembrane region" description="Helical" evidence="7">
    <location>
        <begin position="95"/>
        <end position="115"/>
    </location>
</feature>
<feature type="transmembrane region" description="Helical" evidence="7">
    <location>
        <begin position="312"/>
        <end position="333"/>
    </location>
</feature>
<comment type="caution">
    <text evidence="9">The sequence shown here is derived from an EMBL/GenBank/DDBJ whole genome shotgun (WGS) entry which is preliminary data.</text>
</comment>
<evidence type="ECO:0000256" key="7">
    <source>
        <dbReference type="SAM" id="Phobius"/>
    </source>
</evidence>
<organism evidence="9 10">
    <name type="scientific">Amycolatopsis oliviviridis</name>
    <dbReference type="NCBI Taxonomy" id="1471590"/>
    <lineage>
        <taxon>Bacteria</taxon>
        <taxon>Bacillati</taxon>
        <taxon>Actinomycetota</taxon>
        <taxon>Actinomycetes</taxon>
        <taxon>Pseudonocardiales</taxon>
        <taxon>Pseudonocardiaceae</taxon>
        <taxon>Amycolatopsis</taxon>
    </lineage>
</organism>
<feature type="transmembrane region" description="Helical" evidence="7">
    <location>
        <begin position="121"/>
        <end position="148"/>
    </location>
</feature>
<feature type="transmembrane region" description="Helical" evidence="7">
    <location>
        <begin position="252"/>
        <end position="272"/>
    </location>
</feature>